<gene>
    <name evidence="6" type="primary">fhs</name>
    <name evidence="7" type="ORF">ABVT43_13355</name>
</gene>
<keyword evidence="4 6" id="KW-0547">Nucleotide-binding</keyword>
<accession>A0ABV2BW14</accession>
<dbReference type="RefSeq" id="WP_353896706.1">
    <property type="nucleotide sequence ID" value="NZ_JBEVCJ010000017.1"/>
</dbReference>
<dbReference type="SUPFAM" id="SSF52540">
    <property type="entry name" value="P-loop containing nucleoside triphosphate hydrolases"/>
    <property type="match status" value="1"/>
</dbReference>
<sequence>MLTDTEIVKQATTQPITDIADKLGIQDKYLMPYGRDITKVNIDALLEPNNRPNSQLILVSATTPTPAGEGKTTTTIGLGQAFSKLGDSVCLALREPSLGPCLGMKGGATGGGYSQVLPVDRINLHFTGDFHAITAANNLISAAVDNHIFHGNALNIDPRQIVWRRVMDMNDRSLRQIVLGLGGKMQGIPREGGFDITAASEVMAIVCLARSFNDLQRRLNNTLIGYSYSGEAIFVRSLGITGALLALLRDALHPNLVQTLEGTPAFIHGGPFANIAHGCNSILATQMAMHHAEWAITEAGFGFDLGAEKFFDIKCRMAQLDPAAVVLVTTVRALKMHGGMDKNQLTTVNTEFVRKGLENLDKHIENVTTFNKVPVVALNRFHDDSDAEIAIIRQHVEQKGFLFAQSDHFTQGGAGAIELAEKVKLAAQDSKPFKPLYQLEESVVDKIRTVCKAMYGAKDVAFTKEAEKDLHHVEALKLTQLPICIAKAPSSLSDDPLLHGRPKDFQVTVRNIQVNAGAGFLVVLTGNIMRMPGLPKDPAANKIELLENGEIIGIS</sequence>
<dbReference type="NCBIfam" id="NF010030">
    <property type="entry name" value="PRK13505.1"/>
    <property type="match status" value="1"/>
</dbReference>
<comment type="caution">
    <text evidence="7">The sequence shown here is derived from an EMBL/GenBank/DDBJ whole genome shotgun (WGS) entry which is preliminary data.</text>
</comment>
<evidence type="ECO:0000313" key="7">
    <source>
        <dbReference type="EMBL" id="MET1256121.1"/>
    </source>
</evidence>
<reference evidence="7 8" key="1">
    <citation type="submission" date="2024-06" db="EMBL/GenBank/DDBJ databases">
        <authorList>
            <person name="Li F."/>
        </authorList>
    </citation>
    <scope>NUCLEOTIDE SEQUENCE [LARGE SCALE GENOMIC DNA]</scope>
    <source>
        <strain evidence="7 8">GXAS 311</strain>
    </source>
</reference>
<dbReference type="Gene3D" id="3.40.50.300">
    <property type="entry name" value="P-loop containing nucleotide triphosphate hydrolases"/>
    <property type="match status" value="1"/>
</dbReference>
<dbReference type="EC" id="6.3.4.3" evidence="6"/>
<dbReference type="HAMAP" id="MF_01543">
    <property type="entry name" value="FTHFS"/>
    <property type="match status" value="1"/>
</dbReference>
<dbReference type="Gene3D" id="3.30.1510.10">
    <property type="entry name" value="Domain 2, N(10)-formyltetrahydrofolate synthetase"/>
    <property type="match status" value="1"/>
</dbReference>
<evidence type="ECO:0000313" key="8">
    <source>
        <dbReference type="Proteomes" id="UP001548189"/>
    </source>
</evidence>
<dbReference type="InterPro" id="IPR020628">
    <property type="entry name" value="Formate_THF_ligase_CS"/>
</dbReference>
<evidence type="ECO:0000256" key="5">
    <source>
        <dbReference type="ARBA" id="ARBA00022840"/>
    </source>
</evidence>
<dbReference type="PROSITE" id="PS00721">
    <property type="entry name" value="FTHFS_1"/>
    <property type="match status" value="1"/>
</dbReference>
<dbReference type="Pfam" id="PF01268">
    <property type="entry name" value="FTHFS"/>
    <property type="match status" value="1"/>
</dbReference>
<comment type="similarity">
    <text evidence="6">Belongs to the formate--tetrahydrofolate ligase family.</text>
</comment>
<evidence type="ECO:0000256" key="6">
    <source>
        <dbReference type="HAMAP-Rule" id="MF_01543"/>
    </source>
</evidence>
<comment type="catalytic activity">
    <reaction evidence="6">
        <text>(6S)-5,6,7,8-tetrahydrofolate + formate + ATP = (6R)-10-formyltetrahydrofolate + ADP + phosphate</text>
        <dbReference type="Rhea" id="RHEA:20221"/>
        <dbReference type="ChEBI" id="CHEBI:15740"/>
        <dbReference type="ChEBI" id="CHEBI:30616"/>
        <dbReference type="ChEBI" id="CHEBI:43474"/>
        <dbReference type="ChEBI" id="CHEBI:57453"/>
        <dbReference type="ChEBI" id="CHEBI:195366"/>
        <dbReference type="ChEBI" id="CHEBI:456216"/>
        <dbReference type="EC" id="6.3.4.3"/>
    </reaction>
</comment>
<keyword evidence="3 6" id="KW-0436">Ligase</keyword>
<dbReference type="CDD" id="cd00477">
    <property type="entry name" value="FTHFS"/>
    <property type="match status" value="1"/>
</dbReference>
<dbReference type="Gene3D" id="3.10.410.10">
    <property type="entry name" value="Formyltetrahydrofolate synthetase, domain 3"/>
    <property type="match status" value="1"/>
</dbReference>
<dbReference type="InterPro" id="IPR027417">
    <property type="entry name" value="P-loop_NTPase"/>
</dbReference>
<name>A0ABV2BW14_9GAMM</name>
<keyword evidence="2 6" id="KW-0554">One-carbon metabolism</keyword>
<evidence type="ECO:0000256" key="3">
    <source>
        <dbReference type="ARBA" id="ARBA00022598"/>
    </source>
</evidence>
<evidence type="ECO:0000256" key="2">
    <source>
        <dbReference type="ARBA" id="ARBA00022563"/>
    </source>
</evidence>
<protein>
    <recommendedName>
        <fullName evidence="6">Formate--tetrahydrofolate ligase</fullName>
        <ecNumber evidence="6">6.3.4.3</ecNumber>
    </recommendedName>
    <alternativeName>
        <fullName evidence="6">Formyltetrahydrofolate synthetase</fullName>
        <shortName evidence="6">FHS</shortName>
        <shortName evidence="6">FTHFS</shortName>
    </alternativeName>
</protein>
<evidence type="ECO:0000256" key="4">
    <source>
        <dbReference type="ARBA" id="ARBA00022741"/>
    </source>
</evidence>
<organism evidence="7 8">
    <name type="scientific">Aliikangiella maris</name>
    <dbReference type="NCBI Taxonomy" id="3162458"/>
    <lineage>
        <taxon>Bacteria</taxon>
        <taxon>Pseudomonadati</taxon>
        <taxon>Pseudomonadota</taxon>
        <taxon>Gammaproteobacteria</taxon>
        <taxon>Oceanospirillales</taxon>
        <taxon>Pleioneaceae</taxon>
        <taxon>Aliikangiella</taxon>
    </lineage>
</organism>
<dbReference type="EMBL" id="JBEVCJ010000017">
    <property type="protein sequence ID" value="MET1256121.1"/>
    <property type="molecule type" value="Genomic_DNA"/>
</dbReference>
<dbReference type="Proteomes" id="UP001548189">
    <property type="component" value="Unassembled WGS sequence"/>
</dbReference>
<dbReference type="InterPro" id="IPR000559">
    <property type="entry name" value="Formate_THF_ligase"/>
</dbReference>
<proteinExistence type="inferred from homology"/>
<comment type="pathway">
    <text evidence="1 6">One-carbon metabolism; tetrahydrofolate interconversion.</text>
</comment>
<evidence type="ECO:0000256" key="1">
    <source>
        <dbReference type="ARBA" id="ARBA00004777"/>
    </source>
</evidence>
<keyword evidence="8" id="KW-1185">Reference proteome</keyword>
<feature type="binding site" evidence="6">
    <location>
        <begin position="65"/>
        <end position="72"/>
    </location>
    <ligand>
        <name>ATP</name>
        <dbReference type="ChEBI" id="CHEBI:30616"/>
    </ligand>
</feature>
<dbReference type="GO" id="GO:0004329">
    <property type="term" value="F:formate-tetrahydrofolate ligase activity"/>
    <property type="evidence" value="ECO:0007669"/>
    <property type="project" value="UniProtKB-EC"/>
</dbReference>
<keyword evidence="5 6" id="KW-0067">ATP-binding</keyword>